<gene>
    <name evidence="2" type="ORF">GWK47_020235</name>
</gene>
<dbReference type="AlphaFoldDB" id="A0A8J5CHM1"/>
<reference evidence="2" key="1">
    <citation type="submission" date="2020-07" db="EMBL/GenBank/DDBJ databases">
        <title>The High-quality genome of the commercially important snow crab, Chionoecetes opilio.</title>
        <authorList>
            <person name="Jeong J.-H."/>
            <person name="Ryu S."/>
        </authorList>
    </citation>
    <scope>NUCLEOTIDE SEQUENCE</scope>
    <source>
        <strain evidence="2">MADBK_172401_WGS</strain>
        <tissue evidence="2">Digestive gland</tissue>
    </source>
</reference>
<feature type="compositionally biased region" description="Polar residues" evidence="1">
    <location>
        <begin position="82"/>
        <end position="96"/>
    </location>
</feature>
<organism evidence="2 3">
    <name type="scientific">Chionoecetes opilio</name>
    <name type="common">Atlantic snow crab</name>
    <name type="synonym">Cancer opilio</name>
    <dbReference type="NCBI Taxonomy" id="41210"/>
    <lineage>
        <taxon>Eukaryota</taxon>
        <taxon>Metazoa</taxon>
        <taxon>Ecdysozoa</taxon>
        <taxon>Arthropoda</taxon>
        <taxon>Crustacea</taxon>
        <taxon>Multicrustacea</taxon>
        <taxon>Malacostraca</taxon>
        <taxon>Eumalacostraca</taxon>
        <taxon>Eucarida</taxon>
        <taxon>Decapoda</taxon>
        <taxon>Pleocyemata</taxon>
        <taxon>Brachyura</taxon>
        <taxon>Eubrachyura</taxon>
        <taxon>Majoidea</taxon>
        <taxon>Majidae</taxon>
        <taxon>Chionoecetes</taxon>
    </lineage>
</organism>
<dbReference type="EMBL" id="JACEEZ010023163">
    <property type="protein sequence ID" value="KAG0711615.1"/>
    <property type="molecule type" value="Genomic_DNA"/>
</dbReference>
<sequence>MGVLLRERERAMARSGDSAASRYDQTAHNLEPLTTRLRTRILNPGSGRWDRAGTVLETTAPRQYLVRLDGSGRTTLRTGATCASSRAFRGTTTGQQRRLAPPRPAKEGLNATDRHHATC</sequence>
<keyword evidence="3" id="KW-1185">Reference proteome</keyword>
<accession>A0A8J5CHM1</accession>
<dbReference type="OrthoDB" id="7443016at2759"/>
<evidence type="ECO:0000313" key="2">
    <source>
        <dbReference type="EMBL" id="KAG0711615.1"/>
    </source>
</evidence>
<proteinExistence type="predicted"/>
<name>A0A8J5CHM1_CHIOP</name>
<protein>
    <submittedName>
        <fullName evidence="2">Uncharacterized protein</fullName>
    </submittedName>
</protein>
<feature type="region of interest" description="Disordered" evidence="1">
    <location>
        <begin position="82"/>
        <end position="119"/>
    </location>
</feature>
<evidence type="ECO:0000256" key="1">
    <source>
        <dbReference type="SAM" id="MobiDB-lite"/>
    </source>
</evidence>
<evidence type="ECO:0000313" key="3">
    <source>
        <dbReference type="Proteomes" id="UP000770661"/>
    </source>
</evidence>
<comment type="caution">
    <text evidence="2">The sequence shown here is derived from an EMBL/GenBank/DDBJ whole genome shotgun (WGS) entry which is preliminary data.</text>
</comment>
<dbReference type="Proteomes" id="UP000770661">
    <property type="component" value="Unassembled WGS sequence"/>
</dbReference>